<dbReference type="InterPro" id="IPR039902">
    <property type="entry name" value="CCDC148/CCDC112"/>
</dbReference>
<evidence type="ECO:0008006" key="6">
    <source>
        <dbReference type="Google" id="ProtNLM"/>
    </source>
</evidence>
<organism evidence="4 5">
    <name type="scientific">Ceutorhynchus assimilis</name>
    <name type="common">cabbage seed weevil</name>
    <dbReference type="NCBI Taxonomy" id="467358"/>
    <lineage>
        <taxon>Eukaryota</taxon>
        <taxon>Metazoa</taxon>
        <taxon>Ecdysozoa</taxon>
        <taxon>Arthropoda</taxon>
        <taxon>Hexapoda</taxon>
        <taxon>Insecta</taxon>
        <taxon>Pterygota</taxon>
        <taxon>Neoptera</taxon>
        <taxon>Endopterygota</taxon>
        <taxon>Coleoptera</taxon>
        <taxon>Polyphaga</taxon>
        <taxon>Cucujiformia</taxon>
        <taxon>Curculionidae</taxon>
        <taxon>Ceutorhynchinae</taxon>
        <taxon>Ceutorhynchus</taxon>
    </lineage>
</organism>
<evidence type="ECO:0000256" key="1">
    <source>
        <dbReference type="ARBA" id="ARBA00023054"/>
    </source>
</evidence>
<sequence>MKQFLDFEKFKTEMVSIQENISNLKKASKAELNKLKSLENDLNDELNMFYNEKILDWSELVNFSSLEFVPARIKSKHSGQCKEVKQFFDFVHQSGGHENGWRKDDHLLFLKIRGRYKKINDVAMYLHEMLPDISIEDIKLHEEWYKKYLNLQSKKKEAINKWKQNKNNNEKHFKLANDYIETEEKQQVEQQIEKQKMFYKIEKERLRKQQQIEIKKIVNEWRESKTLFEQSKRHQQRIYEDLEKRRRATNANKLIKQFQSMDELHVEKMREIHKKQTEKPKKRIQSGPPVTRDPERLMKPTAQWAQRVRALREPWQGPLPIFATPKLAIPEWRKSIL</sequence>
<dbReference type="EMBL" id="OU892284">
    <property type="protein sequence ID" value="CAG9772534.1"/>
    <property type="molecule type" value="Genomic_DNA"/>
</dbReference>
<evidence type="ECO:0000313" key="4">
    <source>
        <dbReference type="EMBL" id="CAG9772534.1"/>
    </source>
</evidence>
<dbReference type="PANTHER" id="PTHR21549:SF0">
    <property type="entry name" value="COILED-COIL DOMAIN-CONTAINING PROTEIN 112"/>
    <property type="match status" value="1"/>
</dbReference>
<dbReference type="OrthoDB" id="2152435at2759"/>
<name>A0A9N9N0L9_9CUCU</name>
<evidence type="ECO:0000256" key="3">
    <source>
        <dbReference type="SAM" id="MobiDB-lite"/>
    </source>
</evidence>
<feature type="region of interest" description="Disordered" evidence="3">
    <location>
        <begin position="273"/>
        <end position="295"/>
    </location>
</feature>
<dbReference type="PANTHER" id="PTHR21549">
    <property type="entry name" value="MUTATED IN BLADDER CANCER 1"/>
    <property type="match status" value="1"/>
</dbReference>
<reference evidence="4" key="1">
    <citation type="submission" date="2022-01" db="EMBL/GenBank/DDBJ databases">
        <authorList>
            <person name="King R."/>
        </authorList>
    </citation>
    <scope>NUCLEOTIDE SEQUENCE</scope>
</reference>
<accession>A0A9N9N0L9</accession>
<gene>
    <name evidence="4" type="ORF">CEUTPL_LOCUS12940</name>
</gene>
<dbReference type="Proteomes" id="UP001152799">
    <property type="component" value="Chromosome 8"/>
</dbReference>
<keyword evidence="1 2" id="KW-0175">Coiled coil</keyword>
<protein>
    <recommendedName>
        <fullName evidence="6">Coiled-coil domain containing 112</fullName>
    </recommendedName>
</protein>
<evidence type="ECO:0000256" key="2">
    <source>
        <dbReference type="SAM" id="Coils"/>
    </source>
</evidence>
<dbReference type="AlphaFoldDB" id="A0A9N9N0L9"/>
<proteinExistence type="predicted"/>
<keyword evidence="5" id="KW-1185">Reference proteome</keyword>
<feature type="coiled-coil region" evidence="2">
    <location>
        <begin position="7"/>
        <end position="48"/>
    </location>
</feature>
<evidence type="ECO:0000313" key="5">
    <source>
        <dbReference type="Proteomes" id="UP001152799"/>
    </source>
</evidence>